<proteinExistence type="predicted"/>
<dbReference type="RefSeq" id="WP_275029798.1">
    <property type="nucleotide sequence ID" value="NZ_CP118615.1"/>
</dbReference>
<reference evidence="2 3" key="1">
    <citation type="submission" date="2023-02" db="EMBL/GenBank/DDBJ databases">
        <authorList>
            <person name="Mo P."/>
        </authorList>
    </citation>
    <scope>NUCLEOTIDE SEQUENCE [LARGE SCALE GENOMIC DNA]</scope>
    <source>
        <strain evidence="2 3">HUAS 3</strain>
    </source>
</reference>
<dbReference type="Gene3D" id="3.30.1330.40">
    <property type="entry name" value="RutC-like"/>
    <property type="match status" value="1"/>
</dbReference>
<dbReference type="Pfam" id="PF14588">
    <property type="entry name" value="YjgF_endoribonc"/>
    <property type="match status" value="1"/>
</dbReference>
<evidence type="ECO:0000313" key="2">
    <source>
        <dbReference type="EMBL" id="WDZ83331.1"/>
    </source>
</evidence>
<dbReference type="EMBL" id="CP118615">
    <property type="protein sequence ID" value="WDZ83331.1"/>
    <property type="molecule type" value="Genomic_DNA"/>
</dbReference>
<dbReference type="SUPFAM" id="SSF55298">
    <property type="entry name" value="YjgF-like"/>
    <property type="match status" value="1"/>
</dbReference>
<name>A0ABY7ZK46_9ACTN</name>
<dbReference type="PANTHER" id="PTHR43760">
    <property type="entry name" value="ENDORIBONUCLEASE-RELATED"/>
    <property type="match status" value="1"/>
</dbReference>
<feature type="domain" description="Endoribonuclease L-PSP/chorismate mutase-like" evidence="1">
    <location>
        <begin position="6"/>
        <end position="148"/>
    </location>
</feature>
<evidence type="ECO:0000259" key="1">
    <source>
        <dbReference type="Pfam" id="PF14588"/>
    </source>
</evidence>
<evidence type="ECO:0000313" key="3">
    <source>
        <dbReference type="Proteomes" id="UP001219605"/>
    </source>
</evidence>
<dbReference type="CDD" id="cd02199">
    <property type="entry name" value="YjgF_YER057c_UK114_like_1"/>
    <property type="match status" value="1"/>
</dbReference>
<organism evidence="2 3">
    <name type="scientific">Micromonospora cathayae</name>
    <dbReference type="NCBI Taxonomy" id="3028804"/>
    <lineage>
        <taxon>Bacteria</taxon>
        <taxon>Bacillati</taxon>
        <taxon>Actinomycetota</taxon>
        <taxon>Actinomycetes</taxon>
        <taxon>Micromonosporales</taxon>
        <taxon>Micromonosporaceae</taxon>
        <taxon>Micromonospora</taxon>
    </lineage>
</organism>
<gene>
    <name evidence="2" type="ORF">PVK37_23105</name>
</gene>
<dbReference type="InterPro" id="IPR035959">
    <property type="entry name" value="RutC-like_sf"/>
</dbReference>
<protein>
    <submittedName>
        <fullName evidence="2">RidA family protein</fullName>
    </submittedName>
</protein>
<sequence length="158" mass="17076">MEIEKKIAELGLELPVLPEKPGTRRVRAVRTGNLVYLAGHGPFHDGGYPFKGPVGVAISVAEASAATRYNALALLSSLRREIGDLDDVVRIVKINAYVYGEPGFNQPSVVAEGCSDLLMDLYGERGRHARSAVTVAALTMDICCETEMIVEVRPTPTH</sequence>
<dbReference type="PANTHER" id="PTHR43760:SF1">
    <property type="entry name" value="ENDORIBONUCLEASE L-PSP_CHORISMATE MUTASE-LIKE DOMAIN-CONTAINING PROTEIN"/>
    <property type="match status" value="1"/>
</dbReference>
<keyword evidence="3" id="KW-1185">Reference proteome</keyword>
<accession>A0ABY7ZK46</accession>
<dbReference type="InterPro" id="IPR013813">
    <property type="entry name" value="Endoribo_LPSP/chorism_mut-like"/>
</dbReference>
<dbReference type="Proteomes" id="UP001219605">
    <property type="component" value="Chromosome"/>
</dbReference>